<accession>A0ABM9NP65</accession>
<evidence type="ECO:0000256" key="4">
    <source>
        <dbReference type="ARBA" id="ARBA00023136"/>
    </source>
</evidence>
<evidence type="ECO:0000256" key="3">
    <source>
        <dbReference type="ARBA" id="ARBA00022989"/>
    </source>
</evidence>
<keyword evidence="3 7" id="KW-1133">Transmembrane helix</keyword>
<comment type="subcellular location">
    <subcellularLocation>
        <location evidence="7">Cell inner membrane</location>
        <topology evidence="7">Single-pass membrane protein</topology>
    </subcellularLocation>
</comment>
<dbReference type="PANTHER" id="PTHR30518">
    <property type="entry name" value="ENDOLYTIC MUREIN TRANSGLYCOSYLASE"/>
    <property type="match status" value="1"/>
</dbReference>
<evidence type="ECO:0000313" key="8">
    <source>
        <dbReference type="EMBL" id="CAL1329272.1"/>
    </source>
</evidence>
<comment type="function">
    <text evidence="7">Functions as a peptidoglycan terminase that cleaves nascent peptidoglycan strands endolytically to terminate their elongation.</text>
</comment>
<dbReference type="Gene3D" id="3.30.160.60">
    <property type="entry name" value="Classic Zinc Finger"/>
    <property type="match status" value="2"/>
</dbReference>
<name>A0ABM9NP65_9GAMM</name>
<keyword evidence="6 7" id="KW-0961">Cell wall biogenesis/degradation</keyword>
<reference evidence="8" key="1">
    <citation type="submission" date="2024-04" db="EMBL/GenBank/DDBJ databases">
        <authorList>
            <person name="Manzano-Marin A."/>
            <person name="Manzano-Marin A."/>
            <person name="Alejandro Manzano Marin A."/>
        </authorList>
    </citation>
    <scope>NUCLEOTIDE SEQUENCE [LARGE SCALE GENOMIC DNA]</scope>
    <source>
        <strain evidence="8">TABTEA</strain>
    </source>
</reference>
<comment type="catalytic activity">
    <reaction evidence="7">
        <text>a peptidoglycan chain = a peptidoglycan chain with N-acetyl-1,6-anhydromuramyl-[peptide] at the reducing end + a peptidoglycan chain with N-acetylglucosamine at the non-reducing end.</text>
        <dbReference type="EC" id="4.2.2.29"/>
    </reaction>
</comment>
<feature type="transmembrane region" description="Helical" evidence="7">
    <location>
        <begin position="7"/>
        <end position="29"/>
    </location>
</feature>
<keyword evidence="4 7" id="KW-0472">Membrane</keyword>
<organism evidence="8 9">
    <name type="scientific">Candidatus Providencia siddallii</name>
    <dbReference type="NCBI Taxonomy" id="1715285"/>
    <lineage>
        <taxon>Bacteria</taxon>
        <taxon>Pseudomonadati</taxon>
        <taxon>Pseudomonadota</taxon>
        <taxon>Gammaproteobacteria</taxon>
        <taxon>Enterobacterales</taxon>
        <taxon>Morganellaceae</taxon>
        <taxon>Providencia</taxon>
    </lineage>
</organism>
<dbReference type="RefSeq" id="WP_341764742.1">
    <property type="nucleotide sequence ID" value="NZ_OZ034688.1"/>
</dbReference>
<comment type="similarity">
    <text evidence="7">Belongs to the transglycosylase MltG family.</text>
</comment>
<keyword evidence="5 7" id="KW-0456">Lyase</keyword>
<keyword evidence="1 7" id="KW-1003">Cell membrane</keyword>
<keyword evidence="7" id="KW-0997">Cell inner membrane</keyword>
<evidence type="ECO:0000256" key="1">
    <source>
        <dbReference type="ARBA" id="ARBA00022475"/>
    </source>
</evidence>
<evidence type="ECO:0000256" key="7">
    <source>
        <dbReference type="HAMAP-Rule" id="MF_02065"/>
    </source>
</evidence>
<protein>
    <recommendedName>
        <fullName evidence="7">Endolytic murein transglycosylase</fullName>
        <ecNumber evidence="7">4.2.2.29</ecNumber>
    </recommendedName>
    <alternativeName>
        <fullName evidence="7">Peptidoglycan lytic transglycosylase</fullName>
    </alternativeName>
    <alternativeName>
        <fullName evidence="7">Peptidoglycan polymerization terminase</fullName>
    </alternativeName>
</protein>
<evidence type="ECO:0000256" key="6">
    <source>
        <dbReference type="ARBA" id="ARBA00023316"/>
    </source>
</evidence>
<dbReference type="GO" id="GO:0016829">
    <property type="term" value="F:lyase activity"/>
    <property type="evidence" value="ECO:0007669"/>
    <property type="project" value="UniProtKB-KW"/>
</dbReference>
<evidence type="ECO:0000313" key="9">
    <source>
        <dbReference type="Proteomes" id="UP001497533"/>
    </source>
</evidence>
<dbReference type="Pfam" id="PF02618">
    <property type="entry name" value="YceG"/>
    <property type="match status" value="1"/>
</dbReference>
<sequence length="339" mass="40000">MKFFKKNIFFAITYIFLLIIITIYIYLLVYAKKTIKLSEEKIFIVPPGTNRFSLEKILINEKIIYKKNKFQLLLRLYPYLSKIKAGTYKIKTNMTLEDILLLISNGKEFQFNIRFIEGSCFNDWIKILKKTPYLKHELQKITYSELCSLIDSKKKIKLEGLLYPDTYFYTANTSDIEIIKRAYNRMKLIVNKEWKNRDKLIPYKNNYELLIIASIIEKESKIYNEKLKISSVFINRLKKNMRLQTDPTVIYGLGDKYKGKLYKSNLKYYTQYNTYKIIGLPPTPISMPSIKSIKAAAHPDKTDYLYFVSDGKGGHIFAKNLKEHNLSIRNLNNSIKKLK</sequence>
<dbReference type="Proteomes" id="UP001497533">
    <property type="component" value="Chromosome"/>
</dbReference>
<evidence type="ECO:0000256" key="2">
    <source>
        <dbReference type="ARBA" id="ARBA00022692"/>
    </source>
</evidence>
<keyword evidence="2 7" id="KW-0812">Transmembrane</keyword>
<evidence type="ECO:0000256" key="5">
    <source>
        <dbReference type="ARBA" id="ARBA00023239"/>
    </source>
</evidence>
<dbReference type="CDD" id="cd08010">
    <property type="entry name" value="MltG_like"/>
    <property type="match status" value="1"/>
</dbReference>
<dbReference type="EMBL" id="OZ034688">
    <property type="protein sequence ID" value="CAL1329272.1"/>
    <property type="molecule type" value="Genomic_DNA"/>
</dbReference>
<dbReference type="EC" id="4.2.2.29" evidence="7"/>
<dbReference type="HAMAP" id="MF_02065">
    <property type="entry name" value="MltG"/>
    <property type="match status" value="1"/>
</dbReference>
<dbReference type="PANTHER" id="PTHR30518:SF2">
    <property type="entry name" value="ENDOLYTIC MUREIN TRANSGLYCOSYLASE"/>
    <property type="match status" value="1"/>
</dbReference>
<dbReference type="NCBIfam" id="TIGR00247">
    <property type="entry name" value="endolytic transglycosylase MltG"/>
    <property type="match status" value="1"/>
</dbReference>
<dbReference type="InterPro" id="IPR003770">
    <property type="entry name" value="MLTG-like"/>
</dbReference>
<gene>
    <name evidence="7 8" type="primary">mltG</name>
    <name evidence="8" type="ORF">PRHACTZTBTEA_350</name>
</gene>
<proteinExistence type="inferred from homology"/>
<keyword evidence="9" id="KW-1185">Reference proteome</keyword>
<feature type="site" description="Important for catalytic activity" evidence="7">
    <location>
        <position position="219"/>
    </location>
</feature>